<name>A0A645I276_9ZZZZ</name>
<organism evidence="1">
    <name type="scientific">bioreactor metagenome</name>
    <dbReference type="NCBI Taxonomy" id="1076179"/>
    <lineage>
        <taxon>unclassified sequences</taxon>
        <taxon>metagenomes</taxon>
        <taxon>ecological metagenomes</taxon>
    </lineage>
</organism>
<dbReference type="EMBL" id="VSSQ01103693">
    <property type="protein sequence ID" value="MPN44519.1"/>
    <property type="molecule type" value="Genomic_DNA"/>
</dbReference>
<evidence type="ECO:0000313" key="1">
    <source>
        <dbReference type="EMBL" id="MPN44519.1"/>
    </source>
</evidence>
<comment type="caution">
    <text evidence="1">The sequence shown here is derived from an EMBL/GenBank/DDBJ whole genome shotgun (WGS) entry which is preliminary data.</text>
</comment>
<proteinExistence type="predicted"/>
<reference evidence="1" key="1">
    <citation type="submission" date="2019-08" db="EMBL/GenBank/DDBJ databases">
        <authorList>
            <person name="Kucharzyk K."/>
            <person name="Murdoch R.W."/>
            <person name="Higgins S."/>
            <person name="Loffler F."/>
        </authorList>
    </citation>
    <scope>NUCLEOTIDE SEQUENCE</scope>
</reference>
<gene>
    <name evidence="1" type="ORF">SDC9_192084</name>
</gene>
<accession>A0A645I276</accession>
<protein>
    <submittedName>
        <fullName evidence="1">Uncharacterized protein</fullName>
    </submittedName>
</protein>
<sequence>MVAEENRPVRQLRAEQELIHRTHARLVEDDVVEPSVLLDLALYDAVAEQTDASPGVDAAQALSPGCHEAVDRLAFRDPVALRHIGCDAVDVVAEAEQRQVRKATADIVNRRV</sequence>
<dbReference type="AlphaFoldDB" id="A0A645I276"/>